<dbReference type="Proteomes" id="UP000243459">
    <property type="component" value="Chromosome 1"/>
</dbReference>
<comment type="catalytic activity">
    <reaction evidence="1">
        <text>Random endo-hydrolysis of N-acetyl-beta-D-glucosaminide (1-&gt;4)-beta-linkages in chitin and chitodextrins.</text>
        <dbReference type="EC" id="3.2.1.14"/>
    </reaction>
</comment>
<sequence>MDRTHGGTATSKNKAAPGITASPTTSGRARRGRNTTVVDPSRSHTTTTTDHAACCSRRHLRSLRRRRPLTTPCPVLRVPGFGVITNIVNGGVECGHGSDSKVQDRIGFYKRYCDLLGVSYGDNLDCGSQSHF</sequence>
<evidence type="ECO:0000256" key="9">
    <source>
        <dbReference type="ARBA" id="ARBA00023326"/>
    </source>
</evidence>
<dbReference type="Gramene" id="ONK79848">
    <property type="protein sequence ID" value="ONK79848"/>
    <property type="gene ID" value="A4U43_C01F10780"/>
</dbReference>
<dbReference type="Gene3D" id="1.10.530.10">
    <property type="match status" value="1"/>
</dbReference>
<evidence type="ECO:0000256" key="3">
    <source>
        <dbReference type="ARBA" id="ARBA00012729"/>
    </source>
</evidence>
<evidence type="ECO:0000256" key="10">
    <source>
        <dbReference type="SAM" id="MobiDB-lite"/>
    </source>
</evidence>
<dbReference type="PANTHER" id="PTHR22595:SF79">
    <property type="entry name" value="CHITINASE 12"/>
    <property type="match status" value="1"/>
</dbReference>
<dbReference type="InterPro" id="IPR023346">
    <property type="entry name" value="Lysozyme-like_dom_sf"/>
</dbReference>
<keyword evidence="7" id="KW-0119">Carbohydrate metabolism</keyword>
<proteinExistence type="inferred from homology"/>
<keyword evidence="5" id="KW-0146">Chitin degradation</keyword>
<dbReference type="GO" id="GO:0016998">
    <property type="term" value="P:cell wall macromolecule catabolic process"/>
    <property type="evidence" value="ECO:0007669"/>
    <property type="project" value="InterPro"/>
</dbReference>
<dbReference type="PANTHER" id="PTHR22595">
    <property type="entry name" value="CHITINASE-RELATED"/>
    <property type="match status" value="1"/>
</dbReference>
<dbReference type="SUPFAM" id="SSF53955">
    <property type="entry name" value="Lysozyme-like"/>
    <property type="match status" value="1"/>
</dbReference>
<evidence type="ECO:0000256" key="7">
    <source>
        <dbReference type="ARBA" id="ARBA00023277"/>
    </source>
</evidence>
<evidence type="ECO:0000256" key="2">
    <source>
        <dbReference type="ARBA" id="ARBA00009373"/>
    </source>
</evidence>
<evidence type="ECO:0000313" key="12">
    <source>
        <dbReference type="EMBL" id="ONK79848.1"/>
    </source>
</evidence>
<accession>A0A5P1FNP1</accession>
<dbReference type="GO" id="GO:0006952">
    <property type="term" value="P:defense response"/>
    <property type="evidence" value="ECO:0007669"/>
    <property type="project" value="UniProtKB-KW"/>
</dbReference>
<gene>
    <name evidence="12" type="ORF">A4U43_C01F10780</name>
</gene>
<evidence type="ECO:0000256" key="6">
    <source>
        <dbReference type="ARBA" id="ARBA00023157"/>
    </source>
</evidence>
<dbReference type="GO" id="GO:0006032">
    <property type="term" value="P:chitin catabolic process"/>
    <property type="evidence" value="ECO:0007669"/>
    <property type="project" value="UniProtKB-KW"/>
</dbReference>
<evidence type="ECO:0000256" key="1">
    <source>
        <dbReference type="ARBA" id="ARBA00000822"/>
    </source>
</evidence>
<protein>
    <recommendedName>
        <fullName evidence="3">chitinase</fullName>
        <ecNumber evidence="3">3.2.1.14</ecNumber>
    </recommendedName>
</protein>
<keyword evidence="8" id="KW-0378">Hydrolase</keyword>
<evidence type="ECO:0000256" key="5">
    <source>
        <dbReference type="ARBA" id="ARBA00023024"/>
    </source>
</evidence>
<keyword evidence="13" id="KW-1185">Reference proteome</keyword>
<feature type="region of interest" description="Disordered" evidence="10">
    <location>
        <begin position="1"/>
        <end position="51"/>
    </location>
</feature>
<dbReference type="EC" id="3.2.1.14" evidence="3"/>
<dbReference type="CDD" id="cd00325">
    <property type="entry name" value="chitinase_GH19"/>
    <property type="match status" value="1"/>
</dbReference>
<evidence type="ECO:0000256" key="8">
    <source>
        <dbReference type="ARBA" id="ARBA00023295"/>
    </source>
</evidence>
<keyword evidence="4" id="KW-0611">Plant defense</keyword>
<evidence type="ECO:0000259" key="11">
    <source>
        <dbReference type="Pfam" id="PF00182"/>
    </source>
</evidence>
<evidence type="ECO:0000313" key="13">
    <source>
        <dbReference type="Proteomes" id="UP000243459"/>
    </source>
</evidence>
<dbReference type="GO" id="GO:0000272">
    <property type="term" value="P:polysaccharide catabolic process"/>
    <property type="evidence" value="ECO:0007669"/>
    <property type="project" value="UniProtKB-KW"/>
</dbReference>
<keyword evidence="6" id="KW-1015">Disulfide bond</keyword>
<dbReference type="AlphaFoldDB" id="A0A5P1FNP1"/>
<dbReference type="GO" id="GO:0008843">
    <property type="term" value="F:endochitinase activity"/>
    <property type="evidence" value="ECO:0007669"/>
    <property type="project" value="UniProtKB-EC"/>
</dbReference>
<keyword evidence="9" id="KW-0624">Polysaccharide degradation</keyword>
<name>A0A5P1FNP1_ASPOF</name>
<comment type="similarity">
    <text evidence="2">Belongs to the glycosyl hydrolase 19 family. Chitinase class I subfamily.</text>
</comment>
<evidence type="ECO:0000256" key="4">
    <source>
        <dbReference type="ARBA" id="ARBA00022821"/>
    </source>
</evidence>
<feature type="domain" description="Glycoside hydrolase family 19 catalytic" evidence="11">
    <location>
        <begin position="75"/>
        <end position="126"/>
    </location>
</feature>
<reference evidence="13" key="1">
    <citation type="journal article" date="2017" name="Nat. Commun.">
        <title>The asparagus genome sheds light on the origin and evolution of a young Y chromosome.</title>
        <authorList>
            <person name="Harkess A."/>
            <person name="Zhou J."/>
            <person name="Xu C."/>
            <person name="Bowers J.E."/>
            <person name="Van der Hulst R."/>
            <person name="Ayyampalayam S."/>
            <person name="Mercati F."/>
            <person name="Riccardi P."/>
            <person name="McKain M.R."/>
            <person name="Kakrana A."/>
            <person name="Tang H."/>
            <person name="Ray J."/>
            <person name="Groenendijk J."/>
            <person name="Arikit S."/>
            <person name="Mathioni S.M."/>
            <person name="Nakano M."/>
            <person name="Shan H."/>
            <person name="Telgmann-Rauber A."/>
            <person name="Kanno A."/>
            <person name="Yue Z."/>
            <person name="Chen H."/>
            <person name="Li W."/>
            <person name="Chen Y."/>
            <person name="Xu X."/>
            <person name="Zhang Y."/>
            <person name="Luo S."/>
            <person name="Chen H."/>
            <person name="Gao J."/>
            <person name="Mao Z."/>
            <person name="Pires J.C."/>
            <person name="Luo M."/>
            <person name="Kudrna D."/>
            <person name="Wing R.A."/>
            <person name="Meyers B.C."/>
            <person name="Yi K."/>
            <person name="Kong H."/>
            <person name="Lavrijsen P."/>
            <person name="Sunseri F."/>
            <person name="Falavigna A."/>
            <person name="Ye Y."/>
            <person name="Leebens-Mack J.H."/>
            <person name="Chen G."/>
        </authorList>
    </citation>
    <scope>NUCLEOTIDE SEQUENCE [LARGE SCALE GENOMIC DNA]</scope>
    <source>
        <strain evidence="13">cv. DH0086</strain>
    </source>
</reference>
<dbReference type="InterPro" id="IPR000726">
    <property type="entry name" value="Glyco_hydro_19_cat"/>
</dbReference>
<dbReference type="EMBL" id="CM007381">
    <property type="protein sequence ID" value="ONK79848.1"/>
    <property type="molecule type" value="Genomic_DNA"/>
</dbReference>
<dbReference type="Pfam" id="PF00182">
    <property type="entry name" value="Glyco_hydro_19"/>
    <property type="match status" value="1"/>
</dbReference>
<organism evidence="12 13">
    <name type="scientific">Asparagus officinalis</name>
    <name type="common">Garden asparagus</name>
    <dbReference type="NCBI Taxonomy" id="4686"/>
    <lineage>
        <taxon>Eukaryota</taxon>
        <taxon>Viridiplantae</taxon>
        <taxon>Streptophyta</taxon>
        <taxon>Embryophyta</taxon>
        <taxon>Tracheophyta</taxon>
        <taxon>Spermatophyta</taxon>
        <taxon>Magnoliopsida</taxon>
        <taxon>Liliopsida</taxon>
        <taxon>Asparagales</taxon>
        <taxon>Asparagaceae</taxon>
        <taxon>Asparagoideae</taxon>
        <taxon>Asparagus</taxon>
    </lineage>
</organism>
<keyword evidence="8" id="KW-0326">Glycosidase</keyword>